<dbReference type="EMBL" id="JANUHB010000002">
    <property type="protein sequence ID" value="MCS0808689.1"/>
    <property type="molecule type" value="Genomic_DNA"/>
</dbReference>
<reference evidence="1 2" key="1">
    <citation type="submission" date="2022-08" db="EMBL/GenBank/DDBJ databases">
        <title>Reclassification of Massilia species as members of the genera Telluria, Duganella, Pseudoduganella, Mokoshia gen. nov. and Zemynaea gen. nov. using orthogonal and non-orthogonal genome-based approaches.</title>
        <authorList>
            <person name="Bowman J.P."/>
        </authorList>
    </citation>
    <scope>NUCLEOTIDE SEQUENCE [LARGE SCALE GENOMIC DNA]</scope>
    <source>
        <strain evidence="1 2">JCM 31605</strain>
    </source>
</reference>
<evidence type="ECO:0000313" key="1">
    <source>
        <dbReference type="EMBL" id="MCS0808689.1"/>
    </source>
</evidence>
<dbReference type="Proteomes" id="UP001206126">
    <property type="component" value="Unassembled WGS sequence"/>
</dbReference>
<protein>
    <submittedName>
        <fullName evidence="1">DUF1799 domain-containing protein</fullName>
    </submittedName>
</protein>
<dbReference type="InterPro" id="IPR014915">
    <property type="entry name" value="Phage_TLS_TfmB"/>
</dbReference>
<accession>A0ABT2DBJ4</accession>
<dbReference type="RefSeq" id="WP_258822749.1">
    <property type="nucleotide sequence ID" value="NZ_JANUHB010000002.1"/>
</dbReference>
<keyword evidence="2" id="KW-1185">Reference proteome</keyword>
<comment type="caution">
    <text evidence="1">The sequence shown here is derived from an EMBL/GenBank/DDBJ whole genome shotgun (WGS) entry which is preliminary data.</text>
</comment>
<name>A0ABT2DBJ4_9BURK</name>
<organism evidence="1 2">
    <name type="scientific">Massilia agilis</name>
    <dbReference type="NCBI Taxonomy" id="1811226"/>
    <lineage>
        <taxon>Bacteria</taxon>
        <taxon>Pseudomonadati</taxon>
        <taxon>Pseudomonadota</taxon>
        <taxon>Betaproteobacteria</taxon>
        <taxon>Burkholderiales</taxon>
        <taxon>Oxalobacteraceae</taxon>
        <taxon>Telluria group</taxon>
        <taxon>Massilia</taxon>
    </lineage>
</organism>
<dbReference type="Pfam" id="PF08809">
    <property type="entry name" value="DUF1799"/>
    <property type="match status" value="1"/>
</dbReference>
<gene>
    <name evidence="1" type="ORF">NX774_12235</name>
</gene>
<evidence type="ECO:0000313" key="2">
    <source>
        <dbReference type="Proteomes" id="UP001206126"/>
    </source>
</evidence>
<proteinExistence type="predicted"/>
<sequence>MSPEDFAGEPVEVWPENWPTFSLFCDLQTQWRVGAGGPVGLDYNTLFHKMDRMQLGPDEYDHLESDIRTMEHEALAVMAEAD</sequence>